<proteinExistence type="predicted"/>
<accession>A0A212JBF8</accession>
<evidence type="ECO:0000313" key="3">
    <source>
        <dbReference type="EMBL" id="SBV96761.1"/>
    </source>
</evidence>
<dbReference type="InterPro" id="IPR011146">
    <property type="entry name" value="HIT-like"/>
</dbReference>
<dbReference type="PROSITE" id="PS51084">
    <property type="entry name" value="HIT_2"/>
    <property type="match status" value="1"/>
</dbReference>
<protein>
    <submittedName>
        <fullName evidence="3">Putative histidine triad (HIT) protein</fullName>
    </submittedName>
</protein>
<dbReference type="InterPro" id="IPR036265">
    <property type="entry name" value="HIT-like_sf"/>
</dbReference>
<sequence>MTAFVLDPRLEADSDPIATVRNVQARMMNDARYPWLILVPEDAGASELFDLAPPREAEFNALCCRVAAAMKAEFGAEKMNVAQLGNVVTQLHVHVIARHPSRDPAGAAPVWGVGKMQPMTDTEKAARRAAFLRVFEAIA</sequence>
<comment type="caution">
    <text evidence="1">Lacks conserved residue(s) required for the propagation of feature annotation.</text>
</comment>
<organism evidence="3">
    <name type="scientific">uncultured Alphaproteobacteria bacterium</name>
    <dbReference type="NCBI Taxonomy" id="91750"/>
    <lineage>
        <taxon>Bacteria</taxon>
        <taxon>Pseudomonadati</taxon>
        <taxon>Pseudomonadota</taxon>
        <taxon>Alphaproteobacteria</taxon>
        <taxon>environmental samples</taxon>
    </lineage>
</organism>
<feature type="domain" description="HIT" evidence="2">
    <location>
        <begin position="36"/>
        <end position="106"/>
    </location>
</feature>
<evidence type="ECO:0000256" key="1">
    <source>
        <dbReference type="PROSITE-ProRule" id="PRU00464"/>
    </source>
</evidence>
<reference evidence="3" key="1">
    <citation type="submission" date="2016-04" db="EMBL/GenBank/DDBJ databases">
        <authorList>
            <person name="Evans L.H."/>
            <person name="Alamgir A."/>
            <person name="Owens N."/>
            <person name="Weber N.D."/>
            <person name="Virtaneva K."/>
            <person name="Barbian K."/>
            <person name="Babar A."/>
            <person name="Rosenke K."/>
        </authorList>
    </citation>
    <scope>NUCLEOTIDE SEQUENCE</scope>
    <source>
        <strain evidence="3">86</strain>
    </source>
</reference>
<dbReference type="Gene3D" id="3.30.428.10">
    <property type="entry name" value="HIT-like"/>
    <property type="match status" value="1"/>
</dbReference>
<evidence type="ECO:0000259" key="2">
    <source>
        <dbReference type="PROSITE" id="PS51084"/>
    </source>
</evidence>
<dbReference type="GO" id="GO:0003824">
    <property type="term" value="F:catalytic activity"/>
    <property type="evidence" value="ECO:0007669"/>
    <property type="project" value="InterPro"/>
</dbReference>
<dbReference type="Pfam" id="PF01230">
    <property type="entry name" value="HIT"/>
    <property type="match status" value="1"/>
</dbReference>
<dbReference type="EMBL" id="FLUO01000001">
    <property type="protein sequence ID" value="SBV96761.1"/>
    <property type="molecule type" value="Genomic_DNA"/>
</dbReference>
<dbReference type="AlphaFoldDB" id="A0A212JBF8"/>
<gene>
    <name evidence="3" type="ORF">KL86APRO_10800</name>
</gene>
<dbReference type="PIRSF" id="PIRSF000714">
    <property type="entry name" value="HIT"/>
    <property type="match status" value="1"/>
</dbReference>
<dbReference type="InterPro" id="IPR026026">
    <property type="entry name" value="HIT_Hint"/>
</dbReference>
<name>A0A212JBF8_9PROT</name>
<dbReference type="SUPFAM" id="SSF54197">
    <property type="entry name" value="HIT-like"/>
    <property type="match status" value="1"/>
</dbReference>